<protein>
    <submittedName>
        <fullName evidence="2">Homeodomain-like domain-containing protein</fullName>
    </submittedName>
</protein>
<keyword evidence="3" id="KW-1185">Reference proteome</keyword>
<name>A0A1X7NWT5_9HYPH</name>
<dbReference type="Pfam" id="PF13384">
    <property type="entry name" value="HTH_23"/>
    <property type="match status" value="1"/>
</dbReference>
<dbReference type="EMBL" id="FXBL01000004">
    <property type="protein sequence ID" value="SMH42248.1"/>
    <property type="molecule type" value="Genomic_DNA"/>
</dbReference>
<feature type="region of interest" description="Disordered" evidence="1">
    <location>
        <begin position="112"/>
        <end position="132"/>
    </location>
</feature>
<proteinExistence type="predicted"/>
<evidence type="ECO:0000313" key="2">
    <source>
        <dbReference type="EMBL" id="SMH42248.1"/>
    </source>
</evidence>
<dbReference type="OrthoDB" id="7605239at2"/>
<dbReference type="GO" id="GO:0003677">
    <property type="term" value="F:DNA binding"/>
    <property type="evidence" value="ECO:0007669"/>
    <property type="project" value="UniProtKB-KW"/>
</dbReference>
<dbReference type="SUPFAM" id="SSF46689">
    <property type="entry name" value="Homeodomain-like"/>
    <property type="match status" value="1"/>
</dbReference>
<accession>A0A1X7NWT5</accession>
<reference evidence="2 3" key="1">
    <citation type="submission" date="2017-04" db="EMBL/GenBank/DDBJ databases">
        <authorList>
            <person name="Afonso C.L."/>
            <person name="Miller P.J."/>
            <person name="Scott M.A."/>
            <person name="Spackman E."/>
            <person name="Goraichik I."/>
            <person name="Dimitrov K.M."/>
            <person name="Suarez D.L."/>
            <person name="Swayne D.E."/>
        </authorList>
    </citation>
    <scope>NUCLEOTIDE SEQUENCE [LARGE SCALE GENOMIC DNA]</scope>
    <source>
        <strain evidence="2 3">B5P</strain>
    </source>
</reference>
<evidence type="ECO:0000313" key="3">
    <source>
        <dbReference type="Proteomes" id="UP000193083"/>
    </source>
</evidence>
<keyword evidence="2" id="KW-0238">DNA-binding</keyword>
<dbReference type="AlphaFoldDB" id="A0A1X7NWT5"/>
<dbReference type="RefSeq" id="WP_085464637.1">
    <property type="nucleotide sequence ID" value="NZ_FXBL01000004.1"/>
</dbReference>
<dbReference type="InterPro" id="IPR009057">
    <property type="entry name" value="Homeodomain-like_sf"/>
</dbReference>
<organism evidence="2 3">
    <name type="scientific">Mesorhizobium australicum</name>
    <dbReference type="NCBI Taxonomy" id="536018"/>
    <lineage>
        <taxon>Bacteria</taxon>
        <taxon>Pseudomonadati</taxon>
        <taxon>Pseudomonadota</taxon>
        <taxon>Alphaproteobacteria</taxon>
        <taxon>Hyphomicrobiales</taxon>
        <taxon>Phyllobacteriaceae</taxon>
        <taxon>Mesorhizobium</taxon>
    </lineage>
</organism>
<keyword evidence="2" id="KW-0371">Homeobox</keyword>
<gene>
    <name evidence="2" type="ORF">SAMN02982922_2727</name>
</gene>
<evidence type="ECO:0000256" key="1">
    <source>
        <dbReference type="SAM" id="MobiDB-lite"/>
    </source>
</evidence>
<dbReference type="Proteomes" id="UP000193083">
    <property type="component" value="Unassembled WGS sequence"/>
</dbReference>
<sequence>MTHDPDRSWFSPLLNRIADVAGVRAALMLGREKGCQTVYIPRRFGPQHWLPKLVGDDAAAALAKEFGGSKIDIPPALVGQKRKRRAAIAEMTENGYSIARITRALGVAKSTVKDHRRRLRGDEDDGPQGKLF</sequence>